<keyword evidence="2" id="KW-0732">Signal</keyword>
<feature type="compositionally biased region" description="Low complexity" evidence="1">
    <location>
        <begin position="460"/>
        <end position="475"/>
    </location>
</feature>
<feature type="compositionally biased region" description="Low complexity" evidence="1">
    <location>
        <begin position="202"/>
        <end position="213"/>
    </location>
</feature>
<feature type="signal peptide" evidence="2">
    <location>
        <begin position="1"/>
        <end position="17"/>
    </location>
</feature>
<dbReference type="PROSITE" id="PS00299">
    <property type="entry name" value="UBIQUITIN_1"/>
    <property type="match status" value="1"/>
</dbReference>
<feature type="chain" id="PRO_5028955965" description="Deubiquitination-protection protein dph1" evidence="2">
    <location>
        <begin position="18"/>
        <end position="574"/>
    </location>
</feature>
<dbReference type="InterPro" id="IPR019954">
    <property type="entry name" value="Ubiquitin_CS"/>
</dbReference>
<dbReference type="InterPro" id="IPR006636">
    <property type="entry name" value="STI1_HS-bd"/>
</dbReference>
<dbReference type="InterPro" id="IPR019956">
    <property type="entry name" value="Ubiquitin_dom"/>
</dbReference>
<dbReference type="PANTHER" id="PTHR10677:SF3">
    <property type="entry name" value="FI07626P-RELATED"/>
    <property type="match status" value="1"/>
</dbReference>
<evidence type="ECO:0000313" key="5">
    <source>
        <dbReference type="EMBL" id="KAF3097353.1"/>
    </source>
</evidence>
<dbReference type="InterPro" id="IPR029071">
    <property type="entry name" value="Ubiquitin-like_domsf"/>
</dbReference>
<dbReference type="PRINTS" id="PR00348">
    <property type="entry name" value="UBIQUITIN"/>
</dbReference>
<feature type="compositionally biased region" description="Low complexity" evidence="1">
    <location>
        <begin position="358"/>
        <end position="394"/>
    </location>
</feature>
<feature type="compositionally biased region" description="Pro residues" evidence="1">
    <location>
        <begin position="476"/>
        <end position="485"/>
    </location>
</feature>
<dbReference type="PROSITE" id="PS50053">
    <property type="entry name" value="UBIQUITIN_2"/>
    <property type="match status" value="1"/>
</dbReference>
<accession>A0A7C8J6B7</accession>
<feature type="compositionally biased region" description="Low complexity" evidence="1">
    <location>
        <begin position="101"/>
        <end position="112"/>
    </location>
</feature>
<dbReference type="PROSITE" id="PS50030">
    <property type="entry name" value="UBA"/>
    <property type="match status" value="1"/>
</dbReference>
<dbReference type="Pfam" id="PF00627">
    <property type="entry name" value="UBA"/>
    <property type="match status" value="1"/>
</dbReference>
<evidence type="ECO:0000256" key="1">
    <source>
        <dbReference type="SAM" id="MobiDB-lite"/>
    </source>
</evidence>
<dbReference type="FunFam" id="1.10.8.10:FF:000024">
    <property type="entry name" value="Ubiquitin domain-containing protein DSK2"/>
    <property type="match status" value="1"/>
</dbReference>
<dbReference type="PANTHER" id="PTHR10677">
    <property type="entry name" value="UBIQUILIN"/>
    <property type="match status" value="1"/>
</dbReference>
<protein>
    <recommendedName>
        <fullName evidence="7">Deubiquitination-protection protein dph1</fullName>
    </recommendedName>
</protein>
<dbReference type="CDD" id="cd14324">
    <property type="entry name" value="UBA_Dsk2p_like"/>
    <property type="match status" value="1"/>
</dbReference>
<feature type="domain" description="UBA" evidence="3">
    <location>
        <begin position="529"/>
        <end position="573"/>
    </location>
</feature>
<proteinExistence type="predicted"/>
<dbReference type="InterPro" id="IPR000626">
    <property type="entry name" value="Ubiquitin-like_dom"/>
</dbReference>
<feature type="region of interest" description="Disordered" evidence="1">
    <location>
        <begin position="80"/>
        <end position="117"/>
    </location>
</feature>
<dbReference type="EMBL" id="WIQW01000034">
    <property type="protein sequence ID" value="KAF3097353.1"/>
    <property type="molecule type" value="Genomic_DNA"/>
</dbReference>
<name>A0A7C8J6B7_ORBOL</name>
<dbReference type="SMART" id="SM00727">
    <property type="entry name" value="STI1"/>
    <property type="match status" value="2"/>
</dbReference>
<dbReference type="InterPro" id="IPR015940">
    <property type="entry name" value="UBA"/>
</dbReference>
<evidence type="ECO:0000259" key="4">
    <source>
        <dbReference type="PROSITE" id="PS50053"/>
    </source>
</evidence>
<dbReference type="Gene3D" id="3.10.20.90">
    <property type="entry name" value="Phosphatidylinositol 3-kinase Catalytic Subunit, Chain A, domain 1"/>
    <property type="match status" value="1"/>
</dbReference>
<feature type="compositionally biased region" description="Low complexity" evidence="1">
    <location>
        <begin position="439"/>
        <end position="453"/>
    </location>
</feature>
<dbReference type="Pfam" id="PF00240">
    <property type="entry name" value="ubiquitin"/>
    <property type="match status" value="1"/>
</dbReference>
<dbReference type="SUPFAM" id="SSF46934">
    <property type="entry name" value="UBA-like"/>
    <property type="match status" value="1"/>
</dbReference>
<dbReference type="SUPFAM" id="SSF54236">
    <property type="entry name" value="Ubiquitin-like"/>
    <property type="match status" value="1"/>
</dbReference>
<dbReference type="Pfam" id="PF23195">
    <property type="entry name" value="UBQLN1"/>
    <property type="match status" value="1"/>
</dbReference>
<dbReference type="SMART" id="SM00213">
    <property type="entry name" value="UBQ"/>
    <property type="match status" value="1"/>
</dbReference>
<evidence type="ECO:0000313" key="6">
    <source>
        <dbReference type="Proteomes" id="UP000475325"/>
    </source>
</evidence>
<dbReference type="GO" id="GO:0005829">
    <property type="term" value="C:cytosol"/>
    <property type="evidence" value="ECO:0007669"/>
    <property type="project" value="TreeGrafter"/>
</dbReference>
<evidence type="ECO:0008006" key="7">
    <source>
        <dbReference type="Google" id="ProtNLM"/>
    </source>
</evidence>
<dbReference type="InterPro" id="IPR009060">
    <property type="entry name" value="UBA-like_sf"/>
</dbReference>
<dbReference type="InterPro" id="IPR015496">
    <property type="entry name" value="Ubiquilin"/>
</dbReference>
<dbReference type="Gene3D" id="1.10.8.10">
    <property type="entry name" value="DNA helicase RuvA subunit, C-terminal domain"/>
    <property type="match status" value="1"/>
</dbReference>
<feature type="region of interest" description="Disordered" evidence="1">
    <location>
        <begin position="355"/>
        <end position="495"/>
    </location>
</feature>
<dbReference type="Proteomes" id="UP000475325">
    <property type="component" value="Unassembled WGS sequence"/>
</dbReference>
<feature type="domain" description="Ubiquitin-like" evidence="4">
    <location>
        <begin position="120"/>
        <end position="189"/>
    </location>
</feature>
<gene>
    <name evidence="5" type="ORF">TWF102_006334</name>
</gene>
<evidence type="ECO:0000256" key="2">
    <source>
        <dbReference type="SAM" id="SignalP"/>
    </source>
</evidence>
<evidence type="ECO:0000259" key="3">
    <source>
        <dbReference type="PROSITE" id="PS50030"/>
    </source>
</evidence>
<dbReference type="SMART" id="SM00165">
    <property type="entry name" value="UBA"/>
    <property type="match status" value="1"/>
</dbReference>
<feature type="region of interest" description="Disordered" evidence="1">
    <location>
        <begin position="202"/>
        <end position="240"/>
    </location>
</feature>
<dbReference type="AlphaFoldDB" id="A0A7C8J6B7"/>
<dbReference type="GO" id="GO:0006511">
    <property type="term" value="P:ubiquitin-dependent protein catabolic process"/>
    <property type="evidence" value="ECO:0007669"/>
    <property type="project" value="TreeGrafter"/>
</dbReference>
<dbReference type="CDD" id="cd16106">
    <property type="entry name" value="Ubl_Dsk2p_like"/>
    <property type="match status" value="1"/>
</dbReference>
<sequence>MSCMTMIKIWCWRGILASCATLAFQVLRHNLYNVHAHEANCNCCLSQHSASHSFIIDFIEFAAKVACSFWRQLQHPEHSNTHIQMSSSETPKDAPPPEQPAPAESSSSVAAADEPKDEEISFTVKSIADNKIPITVNRFISVADLKQKLAEPSSIPADRQRLIYSGRVLKDDQTLDNYKIQNGHTVHLVKGAASTASAARGAVGGSSASTSGAGAAGGSTGTSGATNPPQQLPSMAAGTGMNPLSRYANHIPLPSADMFGPDGGMGPPPNPEQMLSMMEQPEVRASMNALLQNPALLESLIQSNPMLQSMGPEVRNMMQSEEFRRMMTDPAIFRQMTQMQRMLGVGPFGGGLGGAGGASAFPAPGVTDQTPAEQQNQQQQAGNETTGTGAAGAPPINPFAALFNPFGAATQTPRAPSGAGSPGSPPPNPFMLFNPAIFGQQQPPAGQTQTQTPGLGGEQTGAAPTGGAAAGSQQQPPNPFNPFLPPGGGGGGLDLNQLQNMMQLLGMGPGGAGGLGGFGAPAAPVDNRPPEERYAEQLRQLNDMGFFDFDRNVAALRRSGGSVQGAIEYLLSGP</sequence>
<reference evidence="5 6" key="1">
    <citation type="submission" date="2019-06" db="EMBL/GenBank/DDBJ databases">
        <authorList>
            <person name="Palmer J.M."/>
        </authorList>
    </citation>
    <scope>NUCLEOTIDE SEQUENCE [LARGE SCALE GENOMIC DNA]</scope>
    <source>
        <strain evidence="5 6">TWF102</strain>
    </source>
</reference>
<organism evidence="5 6">
    <name type="scientific">Orbilia oligospora</name>
    <name type="common">Nematode-trapping fungus</name>
    <name type="synonym">Arthrobotrys oligospora</name>
    <dbReference type="NCBI Taxonomy" id="2813651"/>
    <lineage>
        <taxon>Eukaryota</taxon>
        <taxon>Fungi</taxon>
        <taxon>Dikarya</taxon>
        <taxon>Ascomycota</taxon>
        <taxon>Pezizomycotina</taxon>
        <taxon>Orbiliomycetes</taxon>
        <taxon>Orbiliales</taxon>
        <taxon>Orbiliaceae</taxon>
        <taxon>Orbilia</taxon>
    </lineage>
</organism>
<comment type="caution">
    <text evidence="5">The sequence shown here is derived from an EMBL/GenBank/DDBJ whole genome shotgun (WGS) entry which is preliminary data.</text>
</comment>
<dbReference type="GO" id="GO:0031593">
    <property type="term" value="F:polyubiquitin modification-dependent protein binding"/>
    <property type="evidence" value="ECO:0007669"/>
    <property type="project" value="TreeGrafter"/>
</dbReference>